<evidence type="ECO:0000256" key="8">
    <source>
        <dbReference type="ARBA" id="ARBA00037460"/>
    </source>
</evidence>
<keyword evidence="11" id="KW-1185">Reference proteome</keyword>
<protein>
    <recommendedName>
        <fullName evidence="9">D-dopachrome decarboxylase</fullName>
        <ecNumber evidence="9">4.1.1.84</ecNumber>
    </recommendedName>
</protein>
<dbReference type="PANTHER" id="PTHR11954">
    <property type="entry name" value="D-DOPACHROME DECARBOXYLASE"/>
    <property type="match status" value="1"/>
</dbReference>
<keyword evidence="7" id="KW-0456">Lyase</keyword>
<keyword evidence="4" id="KW-0963">Cytoplasm</keyword>
<dbReference type="GO" id="GO:0042438">
    <property type="term" value="P:melanin biosynthetic process"/>
    <property type="evidence" value="ECO:0007669"/>
    <property type="project" value="UniProtKB-KW"/>
</dbReference>
<dbReference type="Proteomes" id="UP000694406">
    <property type="component" value="Unplaced"/>
</dbReference>
<evidence type="ECO:0000256" key="9">
    <source>
        <dbReference type="ARBA" id="ARBA00038884"/>
    </source>
</evidence>
<dbReference type="GO" id="GO:0005615">
    <property type="term" value="C:extracellular space"/>
    <property type="evidence" value="ECO:0007669"/>
    <property type="project" value="TreeGrafter"/>
</dbReference>
<evidence type="ECO:0000313" key="10">
    <source>
        <dbReference type="Ensembl" id="ENSLLTP00000013549.1"/>
    </source>
</evidence>
<reference evidence="10" key="2">
    <citation type="submission" date="2025-09" db="UniProtKB">
        <authorList>
            <consortium name="Ensembl"/>
        </authorList>
    </citation>
    <scope>IDENTIFICATION</scope>
</reference>
<dbReference type="SUPFAM" id="SSF55331">
    <property type="entry name" value="Tautomerase/MIF"/>
    <property type="match status" value="1"/>
</dbReference>
<dbReference type="Gene3D" id="3.30.429.10">
    <property type="entry name" value="Macrophage Migration Inhibitory Factor"/>
    <property type="match status" value="1"/>
</dbReference>
<evidence type="ECO:0000256" key="2">
    <source>
        <dbReference type="ARBA" id="ARBA00005851"/>
    </source>
</evidence>
<dbReference type="InterPro" id="IPR014347">
    <property type="entry name" value="Tautomerase/MIF_sf"/>
</dbReference>
<dbReference type="Ensembl" id="ENSLLTT00000014076.1">
    <property type="protein sequence ID" value="ENSLLTP00000013549.1"/>
    <property type="gene ID" value="ENSLLTG00000010378.1"/>
</dbReference>
<evidence type="ECO:0000313" key="11">
    <source>
        <dbReference type="Proteomes" id="UP000694406"/>
    </source>
</evidence>
<sequence>MPFVELETNVPAAQLPRDLPARLSAAAAAILGKPEERVAATVKGELELALAMGGSAAPGALLSVWAVGAVGSAEQNRTHSARFAEFLGRELGLGADRILIRFHPLEPWQIPFVIRLLQCPTFQSEQPRQRFKGDPSREQV</sequence>
<dbReference type="EC" id="4.1.1.84" evidence="9"/>
<evidence type="ECO:0000256" key="5">
    <source>
        <dbReference type="ARBA" id="ARBA00022990"/>
    </source>
</evidence>
<dbReference type="GO" id="GO:0033981">
    <property type="term" value="F:D-dopachrome decarboxylase activity"/>
    <property type="evidence" value="ECO:0007669"/>
    <property type="project" value="UniProtKB-EC"/>
</dbReference>
<evidence type="ECO:0000256" key="6">
    <source>
        <dbReference type="ARBA" id="ARBA00023101"/>
    </source>
</evidence>
<comment type="subcellular location">
    <subcellularLocation>
        <location evidence="1">Cytoplasm</location>
    </subcellularLocation>
</comment>
<dbReference type="PANTHER" id="PTHR11954:SF22">
    <property type="entry name" value="D-DOPACHROME DECARBOXYLASE"/>
    <property type="match status" value="1"/>
</dbReference>
<name>A0A8C5SBN4_LATLA</name>
<dbReference type="GO" id="GO:0050178">
    <property type="term" value="F:phenylpyruvate tautomerase activity"/>
    <property type="evidence" value="ECO:0007669"/>
    <property type="project" value="TreeGrafter"/>
</dbReference>
<comment type="similarity">
    <text evidence="2">Belongs to the MIF family.</text>
</comment>
<accession>A0A8C5SBN4</accession>
<dbReference type="InterPro" id="IPR001398">
    <property type="entry name" value="Macrophage_inhib_fac"/>
</dbReference>
<reference evidence="10" key="1">
    <citation type="submission" date="2025-08" db="UniProtKB">
        <authorList>
            <consortium name="Ensembl"/>
        </authorList>
    </citation>
    <scope>IDENTIFICATION</scope>
</reference>
<evidence type="ECO:0000256" key="4">
    <source>
        <dbReference type="ARBA" id="ARBA00022490"/>
    </source>
</evidence>
<comment type="subunit">
    <text evidence="3">Homotrimer.</text>
</comment>
<keyword evidence="6" id="KW-0470">Melanin biosynthesis</keyword>
<dbReference type="GeneTree" id="ENSGT00940000156821"/>
<comment type="function">
    <text evidence="8">Tautomerization of D-dopachrome with decarboxylation to give 5,6-dihydroxyindole (DHI).</text>
</comment>
<dbReference type="AlphaFoldDB" id="A0A8C5SBN4"/>
<evidence type="ECO:0000256" key="1">
    <source>
        <dbReference type="ARBA" id="ARBA00004496"/>
    </source>
</evidence>
<organism evidence="10 11">
    <name type="scientific">Laticauda laticaudata</name>
    <name type="common">Blue-ringed sea krait</name>
    <name type="synonym">Blue-lipped sea krait</name>
    <dbReference type="NCBI Taxonomy" id="8630"/>
    <lineage>
        <taxon>Eukaryota</taxon>
        <taxon>Metazoa</taxon>
        <taxon>Chordata</taxon>
        <taxon>Craniata</taxon>
        <taxon>Vertebrata</taxon>
        <taxon>Euteleostomi</taxon>
        <taxon>Lepidosauria</taxon>
        <taxon>Squamata</taxon>
        <taxon>Bifurcata</taxon>
        <taxon>Unidentata</taxon>
        <taxon>Episquamata</taxon>
        <taxon>Toxicofera</taxon>
        <taxon>Serpentes</taxon>
        <taxon>Colubroidea</taxon>
        <taxon>Elapidae</taxon>
        <taxon>Laticaudinae</taxon>
        <taxon>Laticauda</taxon>
    </lineage>
</organism>
<evidence type="ECO:0000256" key="7">
    <source>
        <dbReference type="ARBA" id="ARBA00023239"/>
    </source>
</evidence>
<dbReference type="GO" id="GO:0005737">
    <property type="term" value="C:cytoplasm"/>
    <property type="evidence" value="ECO:0007669"/>
    <property type="project" value="UniProtKB-SubCell"/>
</dbReference>
<evidence type="ECO:0000256" key="3">
    <source>
        <dbReference type="ARBA" id="ARBA00011233"/>
    </source>
</evidence>
<keyword evidence="5" id="KW-0007">Acetylation</keyword>
<proteinExistence type="inferred from homology"/>
<dbReference type="Pfam" id="PF01187">
    <property type="entry name" value="MIF"/>
    <property type="match status" value="1"/>
</dbReference>